<comment type="caution">
    <text evidence="2">The sequence shown here is derived from an EMBL/GenBank/DDBJ whole genome shotgun (WGS) entry which is preliminary data.</text>
</comment>
<organism evidence="2 3">
    <name type="scientific">Rotaria socialis</name>
    <dbReference type="NCBI Taxonomy" id="392032"/>
    <lineage>
        <taxon>Eukaryota</taxon>
        <taxon>Metazoa</taxon>
        <taxon>Spiralia</taxon>
        <taxon>Gnathifera</taxon>
        <taxon>Rotifera</taxon>
        <taxon>Eurotatoria</taxon>
        <taxon>Bdelloidea</taxon>
        <taxon>Philodinida</taxon>
        <taxon>Philodinidae</taxon>
        <taxon>Rotaria</taxon>
    </lineage>
</organism>
<sequence length="193" mass="21984">MCKSSEKETDHDSFASDDDEEDGNFRFSLDDKDNDLPHNEPLHLTPLPSTTTSKNIPVILQADDEDIVPNVNDSTDLVSASSYRSAQNDSYRYNQNDTLWDIYIYIRGAIKQKFNFSEVEMSIIWPPVHDSILSKQCNHGKTLKSKATLNESIAITSTPKLPTTTIMNSKVKLRTNKLFKLNFIRINRVHSYA</sequence>
<evidence type="ECO:0000313" key="3">
    <source>
        <dbReference type="Proteomes" id="UP000663848"/>
    </source>
</evidence>
<evidence type="ECO:0000313" key="2">
    <source>
        <dbReference type="EMBL" id="CAF4592054.1"/>
    </source>
</evidence>
<accession>A0A821BH11</accession>
<feature type="compositionally biased region" description="Basic and acidic residues" evidence="1">
    <location>
        <begin position="1"/>
        <end position="14"/>
    </location>
</feature>
<feature type="compositionally biased region" description="Basic and acidic residues" evidence="1">
    <location>
        <begin position="28"/>
        <end position="41"/>
    </location>
</feature>
<reference evidence="2" key="1">
    <citation type="submission" date="2021-02" db="EMBL/GenBank/DDBJ databases">
        <authorList>
            <person name="Nowell W R."/>
        </authorList>
    </citation>
    <scope>NUCLEOTIDE SEQUENCE</scope>
</reference>
<dbReference type="Proteomes" id="UP000663848">
    <property type="component" value="Unassembled WGS sequence"/>
</dbReference>
<dbReference type="EMBL" id="CAJOBR010001254">
    <property type="protein sequence ID" value="CAF4592054.1"/>
    <property type="molecule type" value="Genomic_DNA"/>
</dbReference>
<proteinExistence type="predicted"/>
<feature type="region of interest" description="Disordered" evidence="1">
    <location>
        <begin position="1"/>
        <end position="49"/>
    </location>
</feature>
<name>A0A821BH11_9BILA</name>
<evidence type="ECO:0000256" key="1">
    <source>
        <dbReference type="SAM" id="MobiDB-lite"/>
    </source>
</evidence>
<protein>
    <submittedName>
        <fullName evidence="2">Uncharacterized protein</fullName>
    </submittedName>
</protein>
<gene>
    <name evidence="2" type="ORF">QYT958_LOCUS10969</name>
</gene>
<dbReference type="AlphaFoldDB" id="A0A821BH11"/>